<dbReference type="InterPro" id="IPR036179">
    <property type="entry name" value="Ig-like_dom_sf"/>
</dbReference>
<dbReference type="GO" id="GO:0005102">
    <property type="term" value="F:signaling receptor binding"/>
    <property type="evidence" value="ECO:0007669"/>
    <property type="project" value="TreeGrafter"/>
</dbReference>
<comment type="similarity">
    <text evidence="9">Belongs to the SKINT family.</text>
</comment>
<organism evidence="11 12">
    <name type="scientific">Cyprinodon variegatus</name>
    <name type="common">Sheepshead minnow</name>
    <dbReference type="NCBI Taxonomy" id="28743"/>
    <lineage>
        <taxon>Eukaryota</taxon>
        <taxon>Metazoa</taxon>
        <taxon>Chordata</taxon>
        <taxon>Craniata</taxon>
        <taxon>Vertebrata</taxon>
        <taxon>Euteleostomi</taxon>
        <taxon>Actinopterygii</taxon>
        <taxon>Neopterygii</taxon>
        <taxon>Teleostei</taxon>
        <taxon>Neoteleostei</taxon>
        <taxon>Acanthomorphata</taxon>
        <taxon>Ovalentaria</taxon>
        <taxon>Atherinomorphae</taxon>
        <taxon>Cyprinodontiformes</taxon>
        <taxon>Cyprinodontidae</taxon>
        <taxon>Cyprinodon</taxon>
    </lineage>
</organism>
<dbReference type="Gene3D" id="2.60.40.10">
    <property type="entry name" value="Immunoglobulins"/>
    <property type="match status" value="2"/>
</dbReference>
<dbReference type="InterPro" id="IPR007110">
    <property type="entry name" value="Ig-like_dom"/>
</dbReference>
<evidence type="ECO:0000256" key="3">
    <source>
        <dbReference type="ARBA" id="ARBA00022729"/>
    </source>
</evidence>
<dbReference type="GO" id="GO:0050852">
    <property type="term" value="P:T cell receptor signaling pathway"/>
    <property type="evidence" value="ECO:0007669"/>
    <property type="project" value="TreeGrafter"/>
</dbReference>
<dbReference type="SMART" id="SM00409">
    <property type="entry name" value="IG"/>
    <property type="match status" value="1"/>
</dbReference>
<dbReference type="AlphaFoldDB" id="A0A3Q2D795"/>
<evidence type="ECO:0000313" key="11">
    <source>
        <dbReference type="Ensembl" id="ENSCVAP00000014536.1"/>
    </source>
</evidence>
<evidence type="ECO:0000256" key="1">
    <source>
        <dbReference type="ARBA" id="ARBA00004370"/>
    </source>
</evidence>
<evidence type="ECO:0000256" key="6">
    <source>
        <dbReference type="ARBA" id="ARBA00023157"/>
    </source>
</evidence>
<evidence type="ECO:0000256" key="9">
    <source>
        <dbReference type="ARBA" id="ARBA00038221"/>
    </source>
</evidence>
<evidence type="ECO:0000256" key="8">
    <source>
        <dbReference type="ARBA" id="ARBA00023319"/>
    </source>
</evidence>
<keyword evidence="4" id="KW-1133">Transmembrane helix</keyword>
<evidence type="ECO:0000256" key="4">
    <source>
        <dbReference type="ARBA" id="ARBA00022989"/>
    </source>
</evidence>
<feature type="domain" description="Ig-like" evidence="10">
    <location>
        <begin position="13"/>
        <end position="111"/>
    </location>
</feature>
<keyword evidence="6" id="KW-1015">Disulfide bond</keyword>
<feature type="domain" description="Ig-like" evidence="10">
    <location>
        <begin position="132"/>
        <end position="220"/>
    </location>
</feature>
<dbReference type="InterPro" id="IPR013783">
    <property type="entry name" value="Ig-like_fold"/>
</dbReference>
<dbReference type="Ensembl" id="ENSCVAT00000022408.1">
    <property type="protein sequence ID" value="ENSCVAP00000014536.1"/>
    <property type="gene ID" value="ENSCVAG00000017207.1"/>
</dbReference>
<keyword evidence="8" id="KW-0393">Immunoglobulin domain</keyword>
<evidence type="ECO:0000259" key="10">
    <source>
        <dbReference type="PROSITE" id="PS50835"/>
    </source>
</evidence>
<sequence length="242" mass="27772">MCIYSLFIYFFSTTVITVKKIPTVKAMLGDDVVLPCQVKPPEDPTQTTVEWGRPDLKPRFVFVWHNQKEYIADQNKVFRGRTSLFHDKLKDGNVSLKLSNVRHSDNGKYRCYNPKEKTESFVKLLVGTISSPHISLLGLDKSSSGVMLDCSSASWYPEPEILWLDGEENIMSAGSAEKIKGPDGLYSVSSRVTVEKRHNNNITCRLTQKDINQTRETYIYVPGRKFKHIFVHFNFLKLNKQF</sequence>
<dbReference type="GO" id="GO:0050863">
    <property type="term" value="P:regulation of T cell activation"/>
    <property type="evidence" value="ECO:0007669"/>
    <property type="project" value="UniProtKB-ARBA"/>
</dbReference>
<dbReference type="FunFam" id="2.60.40.10:FF:000088">
    <property type="entry name" value="Butyrophilin subfamily 1 member A1"/>
    <property type="match status" value="1"/>
</dbReference>
<accession>A0A3Q2D795</accession>
<dbReference type="GO" id="GO:0042110">
    <property type="term" value="P:T cell activation"/>
    <property type="evidence" value="ECO:0007669"/>
    <property type="project" value="UniProtKB-ARBA"/>
</dbReference>
<dbReference type="Proteomes" id="UP000265020">
    <property type="component" value="Unassembled WGS sequence"/>
</dbReference>
<keyword evidence="12" id="KW-1185">Reference proteome</keyword>
<dbReference type="PROSITE" id="PS50835">
    <property type="entry name" value="IG_LIKE"/>
    <property type="match status" value="2"/>
</dbReference>
<keyword evidence="3" id="KW-0732">Signal</keyword>
<dbReference type="GO" id="GO:0009897">
    <property type="term" value="C:external side of plasma membrane"/>
    <property type="evidence" value="ECO:0007669"/>
    <property type="project" value="TreeGrafter"/>
</dbReference>
<proteinExistence type="inferred from homology"/>
<dbReference type="InterPro" id="IPR053896">
    <property type="entry name" value="BTN3A2-like_Ig-C"/>
</dbReference>
<protein>
    <recommendedName>
        <fullName evidence="10">Ig-like domain-containing protein</fullName>
    </recommendedName>
</protein>
<dbReference type="PANTHER" id="PTHR24100:SF151">
    <property type="entry name" value="ICOS LIGAND"/>
    <property type="match status" value="1"/>
</dbReference>
<keyword evidence="5" id="KW-0472">Membrane</keyword>
<keyword evidence="2" id="KW-0812">Transmembrane</keyword>
<dbReference type="GO" id="GO:1903037">
    <property type="term" value="P:regulation of leukocyte cell-cell adhesion"/>
    <property type="evidence" value="ECO:0007669"/>
    <property type="project" value="UniProtKB-ARBA"/>
</dbReference>
<comment type="subcellular location">
    <subcellularLocation>
        <location evidence="1">Membrane</location>
    </subcellularLocation>
</comment>
<dbReference type="PANTHER" id="PTHR24100">
    <property type="entry name" value="BUTYROPHILIN"/>
    <property type="match status" value="1"/>
</dbReference>
<evidence type="ECO:0000256" key="2">
    <source>
        <dbReference type="ARBA" id="ARBA00022692"/>
    </source>
</evidence>
<dbReference type="FunFam" id="2.60.40.10:FF:000142">
    <property type="entry name" value="V-set domain-containing T-cell activation inhibitor 1"/>
    <property type="match status" value="1"/>
</dbReference>
<evidence type="ECO:0000313" key="12">
    <source>
        <dbReference type="Proteomes" id="UP000265020"/>
    </source>
</evidence>
<reference evidence="11" key="1">
    <citation type="submission" date="2025-08" db="UniProtKB">
        <authorList>
            <consortium name="Ensembl"/>
        </authorList>
    </citation>
    <scope>IDENTIFICATION</scope>
</reference>
<dbReference type="SUPFAM" id="SSF48726">
    <property type="entry name" value="Immunoglobulin"/>
    <property type="match status" value="2"/>
</dbReference>
<dbReference type="GeneTree" id="ENSGT01050000244843"/>
<dbReference type="Pfam" id="PF07686">
    <property type="entry name" value="V-set"/>
    <property type="match status" value="1"/>
</dbReference>
<dbReference type="InterPro" id="IPR013106">
    <property type="entry name" value="Ig_V-set"/>
</dbReference>
<name>A0A3Q2D795_CYPVA</name>
<dbReference type="InterPro" id="IPR003599">
    <property type="entry name" value="Ig_sub"/>
</dbReference>
<reference evidence="11" key="2">
    <citation type="submission" date="2025-09" db="UniProtKB">
        <authorList>
            <consortium name="Ensembl"/>
        </authorList>
    </citation>
    <scope>IDENTIFICATION</scope>
</reference>
<dbReference type="Pfam" id="PF22705">
    <property type="entry name" value="C2-set_3"/>
    <property type="match status" value="1"/>
</dbReference>
<dbReference type="GO" id="GO:0001817">
    <property type="term" value="P:regulation of cytokine production"/>
    <property type="evidence" value="ECO:0007669"/>
    <property type="project" value="TreeGrafter"/>
</dbReference>
<dbReference type="OMA" id="IQCESAG"/>
<evidence type="ECO:0000256" key="5">
    <source>
        <dbReference type="ARBA" id="ARBA00023136"/>
    </source>
</evidence>
<dbReference type="InterPro" id="IPR050504">
    <property type="entry name" value="IgSF_BTN/MOG"/>
</dbReference>
<evidence type="ECO:0000256" key="7">
    <source>
        <dbReference type="ARBA" id="ARBA00023180"/>
    </source>
</evidence>
<keyword evidence="7" id="KW-0325">Glycoprotein</keyword>